<dbReference type="AlphaFoldDB" id="A0A158CAU1"/>
<accession>A0A158CAU1</accession>
<keyword evidence="2" id="KW-1185">Reference proteome</keyword>
<sequence length="108" mass="11783">MHYDSFGFVDEGSDQALQLIDPVASLAVLRGDNVEQSSRCRCACKRLPSQDCDSMGMSIKSLNFVKQTNQHALGTEAREEFAEPSLTAYLVAEVSITIVAVSLTLEAR</sequence>
<name>A0A158CAU1_9BURK</name>
<proteinExistence type="predicted"/>
<comment type="caution">
    <text evidence="1">The sequence shown here is derived from an EMBL/GenBank/DDBJ whole genome shotgun (WGS) entry which is preliminary data.</text>
</comment>
<evidence type="ECO:0000313" key="2">
    <source>
        <dbReference type="Proteomes" id="UP000054851"/>
    </source>
</evidence>
<gene>
    <name evidence="1" type="ORF">AWB79_05031</name>
</gene>
<evidence type="ECO:0000313" key="1">
    <source>
        <dbReference type="EMBL" id="SAK79419.1"/>
    </source>
</evidence>
<reference evidence="1" key="1">
    <citation type="submission" date="2016-01" db="EMBL/GenBank/DDBJ databases">
        <authorList>
            <person name="Peeters C."/>
        </authorList>
    </citation>
    <scope>NUCLEOTIDE SEQUENCE</scope>
    <source>
        <strain evidence="1">LMG 29322</strain>
    </source>
</reference>
<dbReference type="EMBL" id="FCOA02000020">
    <property type="protein sequence ID" value="SAK79419.1"/>
    <property type="molecule type" value="Genomic_DNA"/>
</dbReference>
<protein>
    <submittedName>
        <fullName evidence="1">Uncharacterized protein</fullName>
    </submittedName>
</protein>
<organism evidence="1 2">
    <name type="scientific">Caballeronia hypogeia</name>
    <dbReference type="NCBI Taxonomy" id="1777140"/>
    <lineage>
        <taxon>Bacteria</taxon>
        <taxon>Pseudomonadati</taxon>
        <taxon>Pseudomonadota</taxon>
        <taxon>Betaproteobacteria</taxon>
        <taxon>Burkholderiales</taxon>
        <taxon>Burkholderiaceae</taxon>
        <taxon>Caballeronia</taxon>
    </lineage>
</organism>
<dbReference type="Proteomes" id="UP000054851">
    <property type="component" value="Unassembled WGS sequence"/>
</dbReference>
<dbReference type="RefSeq" id="WP_061170132.1">
    <property type="nucleotide sequence ID" value="NZ_FCOA02000020.1"/>
</dbReference>